<name>A0A4Y7PW35_9AGAM</name>
<gene>
    <name evidence="2" type="ORF">BD410DRAFT_792275</name>
</gene>
<dbReference type="AlphaFoldDB" id="A0A4Y7PW35"/>
<sequence>MWIVDRGPMCHDDGDELGLGLKDYAPQRERTLRVGSQSRSQRKTERTKLDSRSPFGCVVCTSRCGQAPRGGTKEPGFAANQARKTLKLRLMTTTCKVTTMSSTTHYVNAMLTLC</sequence>
<protein>
    <submittedName>
        <fullName evidence="2">Uncharacterized protein</fullName>
    </submittedName>
</protein>
<proteinExistence type="predicted"/>
<dbReference type="VEuPathDB" id="FungiDB:BD410DRAFT_792275"/>
<accession>A0A4Y7PW35</accession>
<evidence type="ECO:0000256" key="1">
    <source>
        <dbReference type="SAM" id="MobiDB-lite"/>
    </source>
</evidence>
<reference evidence="2 3" key="1">
    <citation type="submission" date="2018-06" db="EMBL/GenBank/DDBJ databases">
        <title>A transcriptomic atlas of mushroom development highlights an independent origin of complex multicellularity.</title>
        <authorList>
            <consortium name="DOE Joint Genome Institute"/>
            <person name="Krizsan K."/>
            <person name="Almasi E."/>
            <person name="Merenyi Z."/>
            <person name="Sahu N."/>
            <person name="Viragh M."/>
            <person name="Koszo T."/>
            <person name="Mondo S."/>
            <person name="Kiss B."/>
            <person name="Balint B."/>
            <person name="Kues U."/>
            <person name="Barry K."/>
            <person name="Hegedus J.C."/>
            <person name="Henrissat B."/>
            <person name="Johnson J."/>
            <person name="Lipzen A."/>
            <person name="Ohm R."/>
            <person name="Nagy I."/>
            <person name="Pangilinan J."/>
            <person name="Yan J."/>
            <person name="Xiong Y."/>
            <person name="Grigoriev I.V."/>
            <person name="Hibbett D.S."/>
            <person name="Nagy L.G."/>
        </authorList>
    </citation>
    <scope>NUCLEOTIDE SEQUENCE [LARGE SCALE GENOMIC DNA]</scope>
    <source>
        <strain evidence="2 3">SZMC22713</strain>
    </source>
</reference>
<feature type="compositionally biased region" description="Basic and acidic residues" evidence="1">
    <location>
        <begin position="42"/>
        <end position="51"/>
    </location>
</feature>
<feature type="region of interest" description="Disordered" evidence="1">
    <location>
        <begin position="28"/>
        <end position="51"/>
    </location>
</feature>
<evidence type="ECO:0000313" key="2">
    <source>
        <dbReference type="EMBL" id="TDL19248.1"/>
    </source>
</evidence>
<dbReference type="Proteomes" id="UP000294933">
    <property type="component" value="Unassembled WGS sequence"/>
</dbReference>
<evidence type="ECO:0000313" key="3">
    <source>
        <dbReference type="Proteomes" id="UP000294933"/>
    </source>
</evidence>
<organism evidence="2 3">
    <name type="scientific">Rickenella mellea</name>
    <dbReference type="NCBI Taxonomy" id="50990"/>
    <lineage>
        <taxon>Eukaryota</taxon>
        <taxon>Fungi</taxon>
        <taxon>Dikarya</taxon>
        <taxon>Basidiomycota</taxon>
        <taxon>Agaricomycotina</taxon>
        <taxon>Agaricomycetes</taxon>
        <taxon>Hymenochaetales</taxon>
        <taxon>Rickenellaceae</taxon>
        <taxon>Rickenella</taxon>
    </lineage>
</organism>
<keyword evidence="3" id="KW-1185">Reference proteome</keyword>
<dbReference type="EMBL" id="ML170198">
    <property type="protein sequence ID" value="TDL19248.1"/>
    <property type="molecule type" value="Genomic_DNA"/>
</dbReference>